<evidence type="ECO:0000256" key="2">
    <source>
        <dbReference type="ARBA" id="ARBA00023125"/>
    </source>
</evidence>
<dbReference type="PANTHER" id="PTHR44846">
    <property type="entry name" value="MANNOSYL-D-GLYCERATE TRANSPORT/METABOLISM SYSTEM REPRESSOR MNGR-RELATED"/>
    <property type="match status" value="1"/>
</dbReference>
<dbReference type="Pfam" id="PF00392">
    <property type="entry name" value="GntR"/>
    <property type="match status" value="1"/>
</dbReference>
<dbReference type="InterPro" id="IPR028978">
    <property type="entry name" value="Chorismate_lyase_/UTRA_dom_sf"/>
</dbReference>
<protein>
    <submittedName>
        <fullName evidence="5">Transcriptional regulator FrlR</fullName>
    </submittedName>
</protein>
<dbReference type="SUPFAM" id="SSF64288">
    <property type="entry name" value="Chorismate lyase-like"/>
    <property type="match status" value="1"/>
</dbReference>
<dbReference type="CDD" id="cd07377">
    <property type="entry name" value="WHTH_GntR"/>
    <property type="match status" value="1"/>
</dbReference>
<dbReference type="Pfam" id="PF07702">
    <property type="entry name" value="UTRA"/>
    <property type="match status" value="1"/>
</dbReference>
<evidence type="ECO:0000256" key="3">
    <source>
        <dbReference type="ARBA" id="ARBA00023163"/>
    </source>
</evidence>
<dbReference type="PRINTS" id="PR00035">
    <property type="entry name" value="HTHGNTR"/>
</dbReference>
<dbReference type="InterPro" id="IPR011663">
    <property type="entry name" value="UTRA"/>
</dbReference>
<accession>A0ABP6KK93</accession>
<keyword evidence="6" id="KW-1185">Reference proteome</keyword>
<evidence type="ECO:0000313" key="6">
    <source>
        <dbReference type="Proteomes" id="UP001501577"/>
    </source>
</evidence>
<keyword evidence="2" id="KW-0238">DNA-binding</keyword>
<evidence type="ECO:0000259" key="4">
    <source>
        <dbReference type="PROSITE" id="PS50949"/>
    </source>
</evidence>
<organism evidence="5 6">
    <name type="scientific">Tetragenococcus solitarius</name>
    <dbReference type="NCBI Taxonomy" id="71453"/>
    <lineage>
        <taxon>Bacteria</taxon>
        <taxon>Bacillati</taxon>
        <taxon>Bacillota</taxon>
        <taxon>Bacilli</taxon>
        <taxon>Lactobacillales</taxon>
        <taxon>Enterococcaceae</taxon>
        <taxon>Tetragenococcus</taxon>
    </lineage>
</organism>
<dbReference type="EMBL" id="BAAAXQ010000007">
    <property type="protein sequence ID" value="GAA3010046.1"/>
    <property type="molecule type" value="Genomic_DNA"/>
</dbReference>
<dbReference type="PANTHER" id="PTHR44846:SF1">
    <property type="entry name" value="MANNOSYL-D-GLYCERATE TRANSPORT_METABOLISM SYSTEM REPRESSOR MNGR-RELATED"/>
    <property type="match status" value="1"/>
</dbReference>
<dbReference type="SMART" id="SM00345">
    <property type="entry name" value="HTH_GNTR"/>
    <property type="match status" value="1"/>
</dbReference>
<dbReference type="InterPro" id="IPR000524">
    <property type="entry name" value="Tscrpt_reg_HTH_GntR"/>
</dbReference>
<keyword evidence="1" id="KW-0805">Transcription regulation</keyword>
<dbReference type="InterPro" id="IPR036388">
    <property type="entry name" value="WH-like_DNA-bd_sf"/>
</dbReference>
<dbReference type="Proteomes" id="UP001501577">
    <property type="component" value="Unassembled WGS sequence"/>
</dbReference>
<dbReference type="InterPro" id="IPR050679">
    <property type="entry name" value="Bact_HTH_transcr_reg"/>
</dbReference>
<dbReference type="PROSITE" id="PS50949">
    <property type="entry name" value="HTH_GNTR"/>
    <property type="match status" value="1"/>
</dbReference>
<dbReference type="SUPFAM" id="SSF46785">
    <property type="entry name" value="Winged helix' DNA-binding domain"/>
    <property type="match status" value="1"/>
</dbReference>
<comment type="caution">
    <text evidence="5">The sequence shown here is derived from an EMBL/GenBank/DDBJ whole genome shotgun (WGS) entry which is preliminary data.</text>
</comment>
<proteinExistence type="predicted"/>
<dbReference type="SMART" id="SM00866">
    <property type="entry name" value="UTRA"/>
    <property type="match status" value="1"/>
</dbReference>
<feature type="domain" description="HTH gntR-type" evidence="4">
    <location>
        <begin position="7"/>
        <end position="75"/>
    </location>
</feature>
<evidence type="ECO:0000256" key="1">
    <source>
        <dbReference type="ARBA" id="ARBA00023015"/>
    </source>
</evidence>
<keyword evidence="3" id="KW-0804">Transcription</keyword>
<name>A0ABP6KK93_9ENTE</name>
<gene>
    <name evidence="5" type="primary">frlR</name>
    <name evidence="5" type="ORF">GCM10019998_02700</name>
</gene>
<evidence type="ECO:0000313" key="5">
    <source>
        <dbReference type="EMBL" id="GAA3010046.1"/>
    </source>
</evidence>
<dbReference type="Gene3D" id="1.10.10.10">
    <property type="entry name" value="Winged helix-like DNA-binding domain superfamily/Winged helix DNA-binding domain"/>
    <property type="match status" value="1"/>
</dbReference>
<dbReference type="Gene3D" id="3.40.1410.10">
    <property type="entry name" value="Chorismate lyase-like"/>
    <property type="match status" value="1"/>
</dbReference>
<dbReference type="RefSeq" id="WP_068709261.1">
    <property type="nucleotide sequence ID" value="NZ_BAAAXQ010000007.1"/>
</dbReference>
<reference evidence="6" key="1">
    <citation type="journal article" date="2019" name="Int. J. Syst. Evol. Microbiol.">
        <title>The Global Catalogue of Microorganisms (GCM) 10K type strain sequencing project: providing services to taxonomists for standard genome sequencing and annotation.</title>
        <authorList>
            <consortium name="The Broad Institute Genomics Platform"/>
            <consortium name="The Broad Institute Genome Sequencing Center for Infectious Disease"/>
            <person name="Wu L."/>
            <person name="Ma J."/>
        </authorList>
    </citation>
    <scope>NUCLEOTIDE SEQUENCE [LARGE SCALE GENOMIC DNA]</scope>
    <source>
        <strain evidence="6">JCM 8736</strain>
    </source>
</reference>
<dbReference type="InterPro" id="IPR036390">
    <property type="entry name" value="WH_DNA-bd_sf"/>
</dbReference>
<sequence>MDSKSNRALYLQVEADIRNDIMQKKYLPGEKLPTETEMCKIYNVSKITIRKAFELLTKNGLVERSRGRGTFVKLNKEKVSLGATQGFNQFLEKTGHSIKNNILSTKLTKADPFLAEKLQIQLEAPVINIQRLMWDDEVPIATDSFFAAAENYPGLLDEINSFGSLYDLLEKKYKVTAYRSKIEFSGIIAKPELADLLHCYTGDPLFVLDKLSYTKNDEVIHFSTSTIRCDRVNYVINVSGQGKINGIELG</sequence>